<feature type="compositionally biased region" description="Low complexity" evidence="1">
    <location>
        <begin position="1"/>
        <end position="19"/>
    </location>
</feature>
<dbReference type="Proteomes" id="UP001500711">
    <property type="component" value="Unassembled WGS sequence"/>
</dbReference>
<reference evidence="3" key="1">
    <citation type="journal article" date="2019" name="Int. J. Syst. Evol. Microbiol.">
        <title>The Global Catalogue of Microorganisms (GCM) 10K type strain sequencing project: providing services to taxonomists for standard genome sequencing and annotation.</title>
        <authorList>
            <consortium name="The Broad Institute Genomics Platform"/>
            <consortium name="The Broad Institute Genome Sequencing Center for Infectious Disease"/>
            <person name="Wu L."/>
            <person name="Ma J."/>
        </authorList>
    </citation>
    <scope>NUCLEOTIDE SEQUENCE [LARGE SCALE GENOMIC DNA]</scope>
    <source>
        <strain evidence="3">JCM 17494</strain>
    </source>
</reference>
<accession>A0ABP7B4R2</accession>
<evidence type="ECO:0000313" key="3">
    <source>
        <dbReference type="Proteomes" id="UP001500711"/>
    </source>
</evidence>
<organism evidence="2 3">
    <name type="scientific">Lentzea roselyniae</name>
    <dbReference type="NCBI Taxonomy" id="531940"/>
    <lineage>
        <taxon>Bacteria</taxon>
        <taxon>Bacillati</taxon>
        <taxon>Actinomycetota</taxon>
        <taxon>Actinomycetes</taxon>
        <taxon>Pseudonocardiales</taxon>
        <taxon>Pseudonocardiaceae</taxon>
        <taxon>Lentzea</taxon>
    </lineage>
</organism>
<sequence>MGSVHDVGGAAAPAVPDGDQGVHRGRTCSLAAIYASRLDVRACWATTPDPADWERKLRQLSPRLTGLVPVINCGAGWSKGADFNRARDWIATALKQDHPQASA</sequence>
<proteinExistence type="predicted"/>
<protein>
    <submittedName>
        <fullName evidence="2">Uncharacterized protein</fullName>
    </submittedName>
</protein>
<name>A0ABP7B4R2_9PSEU</name>
<comment type="caution">
    <text evidence="2">The sequence shown here is derived from an EMBL/GenBank/DDBJ whole genome shotgun (WGS) entry which is preliminary data.</text>
</comment>
<feature type="region of interest" description="Disordered" evidence="1">
    <location>
        <begin position="1"/>
        <end position="22"/>
    </location>
</feature>
<evidence type="ECO:0000313" key="2">
    <source>
        <dbReference type="EMBL" id="GAA3649329.1"/>
    </source>
</evidence>
<dbReference type="RefSeq" id="WP_346131608.1">
    <property type="nucleotide sequence ID" value="NZ_BAABBE010000010.1"/>
</dbReference>
<gene>
    <name evidence="2" type="ORF">GCM10022267_39790</name>
</gene>
<evidence type="ECO:0000256" key="1">
    <source>
        <dbReference type="SAM" id="MobiDB-lite"/>
    </source>
</evidence>
<dbReference type="EMBL" id="BAABBE010000010">
    <property type="protein sequence ID" value="GAA3649329.1"/>
    <property type="molecule type" value="Genomic_DNA"/>
</dbReference>
<keyword evidence="3" id="KW-1185">Reference proteome</keyword>